<comment type="similarity">
    <text evidence="1">Belongs to the universal stress protein A family.</text>
</comment>
<accession>A0A0S7B803</accession>
<keyword evidence="6" id="KW-1185">Reference proteome</keyword>
<dbReference type="AlphaFoldDB" id="A0A0S7B803"/>
<feature type="domain" description="UspA" evidence="4">
    <location>
        <begin position="1"/>
        <end position="159"/>
    </location>
</feature>
<proteinExistence type="inferred from homology"/>
<dbReference type="EMBL" id="DF967972">
    <property type="protein sequence ID" value="GAP13583.1"/>
    <property type="molecule type" value="Genomic_DNA"/>
</dbReference>
<dbReference type="CDD" id="cd00293">
    <property type="entry name" value="USP-like"/>
    <property type="match status" value="2"/>
</dbReference>
<dbReference type="STRING" id="360412.LARV_01338"/>
<dbReference type="InterPro" id="IPR006016">
    <property type="entry name" value="UspA"/>
</dbReference>
<protein>
    <submittedName>
        <fullName evidence="5">Universal stress protein UspA</fullName>
    </submittedName>
</protein>
<dbReference type="SUPFAM" id="SSF52402">
    <property type="entry name" value="Adenine nucleotide alpha hydrolases-like"/>
    <property type="match status" value="2"/>
</dbReference>
<sequence>MFNRILVPLDGSTLAERAIPHAEQFARIFGSSIILLQVLDPVSYHENPSSVDPLSWQIRKTESDMYLQGIAARVREDLHEEPLGTKGTQDQAGVGTKTKVEYSIREGKTAENIVNFAHSENIDLLIICTHGAGGLSRWNISSVTQKVINLIYLPVLIVRAYHQPATLVDRVHYRRILLPIDSSRRAECSLSAGIALARGEMALRLASEPNNRTNRRTAPVVSPAPTKLILTAVIKPPELPIPEPYPIEIEQLSQQLMDISREAVSNYLIEMKERLPVECETRVLENISVSAAIQELASQEEDIDLVVLCAHGYTGQFAWPYGSIARNYIEHGTKPVLVIQDVPRSQVQLTAAELAAQKSGGR</sequence>
<dbReference type="PANTHER" id="PTHR46268">
    <property type="entry name" value="STRESS RESPONSE PROTEIN NHAX"/>
    <property type="match status" value="1"/>
</dbReference>
<feature type="domain" description="UspA" evidence="4">
    <location>
        <begin position="226"/>
        <end position="339"/>
    </location>
</feature>
<dbReference type="GO" id="GO:0005524">
    <property type="term" value="F:ATP binding"/>
    <property type="evidence" value="ECO:0007669"/>
    <property type="project" value="UniProtKB-KW"/>
</dbReference>
<evidence type="ECO:0000259" key="4">
    <source>
        <dbReference type="Pfam" id="PF00582"/>
    </source>
</evidence>
<dbReference type="PRINTS" id="PR01438">
    <property type="entry name" value="UNVRSLSTRESS"/>
</dbReference>
<evidence type="ECO:0000313" key="6">
    <source>
        <dbReference type="Proteomes" id="UP000055060"/>
    </source>
</evidence>
<dbReference type="InterPro" id="IPR014729">
    <property type="entry name" value="Rossmann-like_a/b/a_fold"/>
</dbReference>
<evidence type="ECO:0000256" key="3">
    <source>
        <dbReference type="ARBA" id="ARBA00022840"/>
    </source>
</evidence>
<name>A0A0S7B803_9CHLR</name>
<keyword evidence="3" id="KW-0067">ATP-binding</keyword>
<evidence type="ECO:0000256" key="1">
    <source>
        <dbReference type="ARBA" id="ARBA00008791"/>
    </source>
</evidence>
<dbReference type="PANTHER" id="PTHR46268:SF27">
    <property type="entry name" value="UNIVERSAL STRESS PROTEIN RV2623"/>
    <property type="match status" value="1"/>
</dbReference>
<dbReference type="RefSeq" id="WP_075072915.1">
    <property type="nucleotide sequence ID" value="NZ_DF967972.1"/>
</dbReference>
<keyword evidence="2" id="KW-0547">Nucleotide-binding</keyword>
<dbReference type="Pfam" id="PF00582">
    <property type="entry name" value="Usp"/>
    <property type="match status" value="2"/>
</dbReference>
<reference evidence="5" key="1">
    <citation type="submission" date="2015-07" db="EMBL/GenBank/DDBJ databases">
        <title>Draft Genome Sequences of Anaerolinea thermolimosa IMO-1, Bellilinea caldifistulae GOMI-1, Leptolinea tardivitalis YMTK-2, Levilinea saccharolytica KIBI-1,Longilinea arvoryzae KOME-1, Previously Described as Members of the Anaerolineaceae (Chloroflexi).</title>
        <authorList>
            <person name="Sekiguchi Y."/>
            <person name="Ohashi A."/>
            <person name="Matsuura N."/>
            <person name="Tourlousse M.D."/>
        </authorList>
    </citation>
    <scope>NUCLEOTIDE SEQUENCE [LARGE SCALE GENOMIC DNA]</scope>
    <source>
        <strain evidence="5">KOME-1</strain>
    </source>
</reference>
<gene>
    <name evidence="5" type="ORF">LARV_01338</name>
</gene>
<dbReference type="Gene3D" id="3.40.50.620">
    <property type="entry name" value="HUPs"/>
    <property type="match status" value="2"/>
</dbReference>
<dbReference type="Proteomes" id="UP000055060">
    <property type="component" value="Unassembled WGS sequence"/>
</dbReference>
<organism evidence="5">
    <name type="scientific">Longilinea arvoryzae</name>
    <dbReference type="NCBI Taxonomy" id="360412"/>
    <lineage>
        <taxon>Bacteria</taxon>
        <taxon>Bacillati</taxon>
        <taxon>Chloroflexota</taxon>
        <taxon>Anaerolineae</taxon>
        <taxon>Anaerolineales</taxon>
        <taxon>Anaerolineaceae</taxon>
        <taxon>Longilinea</taxon>
    </lineage>
</organism>
<dbReference type="InterPro" id="IPR006015">
    <property type="entry name" value="Universal_stress_UspA"/>
</dbReference>
<evidence type="ECO:0000256" key="2">
    <source>
        <dbReference type="ARBA" id="ARBA00022741"/>
    </source>
</evidence>
<dbReference type="OrthoDB" id="9808582at2"/>
<evidence type="ECO:0000313" key="5">
    <source>
        <dbReference type="EMBL" id="GAP13583.1"/>
    </source>
</evidence>